<dbReference type="Gene3D" id="2.60.40.150">
    <property type="entry name" value="C2 domain"/>
    <property type="match status" value="1"/>
</dbReference>
<feature type="region of interest" description="Disordered" evidence="1">
    <location>
        <begin position="65"/>
        <end position="94"/>
    </location>
</feature>
<name>A0A9E7ENF6_9LILI</name>
<evidence type="ECO:0000256" key="1">
    <source>
        <dbReference type="SAM" id="MobiDB-lite"/>
    </source>
</evidence>
<organism evidence="3 4">
    <name type="scientific">Musa troglodytarum</name>
    <name type="common">fe'i banana</name>
    <dbReference type="NCBI Taxonomy" id="320322"/>
    <lineage>
        <taxon>Eukaryota</taxon>
        <taxon>Viridiplantae</taxon>
        <taxon>Streptophyta</taxon>
        <taxon>Embryophyta</taxon>
        <taxon>Tracheophyta</taxon>
        <taxon>Spermatophyta</taxon>
        <taxon>Magnoliopsida</taxon>
        <taxon>Liliopsida</taxon>
        <taxon>Zingiberales</taxon>
        <taxon>Musaceae</taxon>
        <taxon>Musa</taxon>
    </lineage>
</organism>
<feature type="compositionally biased region" description="Low complexity" evidence="1">
    <location>
        <begin position="65"/>
        <end position="84"/>
    </location>
</feature>
<feature type="domain" description="C2" evidence="2">
    <location>
        <begin position="100"/>
        <end position="223"/>
    </location>
</feature>
<feature type="region of interest" description="Disordered" evidence="1">
    <location>
        <begin position="253"/>
        <end position="296"/>
    </location>
</feature>
<feature type="compositionally biased region" description="Gly residues" evidence="1">
    <location>
        <begin position="85"/>
        <end position="94"/>
    </location>
</feature>
<dbReference type="PANTHER" id="PTHR32246">
    <property type="entry name" value="INGRESSION PROTEIN FIC1"/>
    <property type="match status" value="1"/>
</dbReference>
<gene>
    <name evidence="3" type="ORF">MUK42_18834</name>
</gene>
<dbReference type="Pfam" id="PF00168">
    <property type="entry name" value="C2"/>
    <property type="match status" value="1"/>
</dbReference>
<keyword evidence="4" id="KW-1185">Reference proteome</keyword>
<dbReference type="SUPFAM" id="SSF49562">
    <property type="entry name" value="C2 domain (Calcium/lipid-binding domain, CaLB)"/>
    <property type="match status" value="1"/>
</dbReference>
<dbReference type="AlphaFoldDB" id="A0A9E7ENF6"/>
<dbReference type="InterPro" id="IPR044750">
    <property type="entry name" value="C2_SRC2/BAP"/>
</dbReference>
<dbReference type="InterPro" id="IPR035892">
    <property type="entry name" value="C2_domain_sf"/>
</dbReference>
<sequence>INITDSYAKIGVPKLAHPAVVTHSSCNSSCSSNRPSPGSHYAPPHLVRDPRHKCLARGGCRRGAGEATQAEAEGGSATMAPSVRGRGGSVAVGDVGGGAGEGGGYYPAPPPVPFSRHHLEVTVISAQDLYPAARSMRTYAVAYFRPDHRARTRIDASGHTDPTWNDKFVFRVDDAVLHSDTSAITIDVYAARPGLLPGPDILLGTARAILSTLRPSSTTHYAALQIRRPASLRPQGILNLGVALVQPLPRSLPAHADRGHASSTPRPDVPKPKRSTAGTSRAADRERTELERKLKKWRAELPPVSGEVVRPEKGGRNRGAPVAAVVEDEPVIRWQRIRSFKRFACFGGGNVESGEFVAAPRYVEERPPRRTARDAVHRHKRYRD</sequence>
<feature type="compositionally biased region" description="Basic and acidic residues" evidence="1">
    <location>
        <begin position="282"/>
        <end position="292"/>
    </location>
</feature>
<dbReference type="SMART" id="SM00239">
    <property type="entry name" value="C2"/>
    <property type="match status" value="1"/>
</dbReference>
<dbReference type="PROSITE" id="PS50004">
    <property type="entry name" value="C2"/>
    <property type="match status" value="1"/>
</dbReference>
<dbReference type="InterPro" id="IPR000008">
    <property type="entry name" value="C2_dom"/>
</dbReference>
<accession>A0A9E7ENF6</accession>
<reference evidence="3" key="1">
    <citation type="submission" date="2022-05" db="EMBL/GenBank/DDBJ databases">
        <title>The Musa troglodytarum L. genome provides insights into the mechanism of non-climacteric behaviour and enrichment of carotenoids.</title>
        <authorList>
            <person name="Wang J."/>
        </authorList>
    </citation>
    <scope>NUCLEOTIDE SEQUENCE</scope>
    <source>
        <tissue evidence="3">Leaf</tissue>
    </source>
</reference>
<feature type="non-terminal residue" evidence="3">
    <location>
        <position position="1"/>
    </location>
</feature>
<proteinExistence type="predicted"/>
<evidence type="ECO:0000313" key="3">
    <source>
        <dbReference type="EMBL" id="URD79820.1"/>
    </source>
</evidence>
<evidence type="ECO:0000313" key="4">
    <source>
        <dbReference type="Proteomes" id="UP001055439"/>
    </source>
</evidence>
<feature type="compositionally biased region" description="Low complexity" evidence="1">
    <location>
        <begin position="24"/>
        <end position="39"/>
    </location>
</feature>
<dbReference type="Proteomes" id="UP001055439">
    <property type="component" value="Chromosome 10"/>
</dbReference>
<dbReference type="OrthoDB" id="1909968at2759"/>
<dbReference type="GO" id="GO:0006952">
    <property type="term" value="P:defense response"/>
    <property type="evidence" value="ECO:0007669"/>
    <property type="project" value="InterPro"/>
</dbReference>
<feature type="region of interest" description="Disordered" evidence="1">
    <location>
        <begin position="24"/>
        <end position="46"/>
    </location>
</feature>
<dbReference type="PANTHER" id="PTHR32246:SF143">
    <property type="entry name" value="CALCIUM-DEPENDENT LIPID-BINDING (CALB DOMAIN) FAMILY PROTEIN"/>
    <property type="match status" value="1"/>
</dbReference>
<evidence type="ECO:0000259" key="2">
    <source>
        <dbReference type="PROSITE" id="PS50004"/>
    </source>
</evidence>
<protein>
    <submittedName>
        <fullName evidence="3">C2 domain containing protein</fullName>
    </submittedName>
</protein>
<dbReference type="CDD" id="cd04051">
    <property type="entry name" value="C2_SRC2_like"/>
    <property type="match status" value="1"/>
</dbReference>
<dbReference type="EMBL" id="CP097503">
    <property type="protein sequence ID" value="URD79820.1"/>
    <property type="molecule type" value="Genomic_DNA"/>
</dbReference>